<comment type="caution">
    <text evidence="1">The sequence shown here is derived from an EMBL/GenBank/DDBJ whole genome shotgun (WGS) entry which is preliminary data.</text>
</comment>
<organism evidence="1 2">
    <name type="scientific">Xanthoceras sorbifolium</name>
    <dbReference type="NCBI Taxonomy" id="99658"/>
    <lineage>
        <taxon>Eukaryota</taxon>
        <taxon>Viridiplantae</taxon>
        <taxon>Streptophyta</taxon>
        <taxon>Embryophyta</taxon>
        <taxon>Tracheophyta</taxon>
        <taxon>Spermatophyta</taxon>
        <taxon>Magnoliopsida</taxon>
        <taxon>eudicotyledons</taxon>
        <taxon>Gunneridae</taxon>
        <taxon>Pentapetalae</taxon>
        <taxon>rosids</taxon>
        <taxon>malvids</taxon>
        <taxon>Sapindales</taxon>
        <taxon>Sapindaceae</taxon>
        <taxon>Xanthoceroideae</taxon>
        <taxon>Xanthoceras</taxon>
    </lineage>
</organism>
<dbReference type="PANTHER" id="PTHR36780:SF1">
    <property type="entry name" value="PROFILIN"/>
    <property type="match status" value="1"/>
</dbReference>
<reference evidence="1 2" key="1">
    <citation type="submission" date="2021-02" db="EMBL/GenBank/DDBJ databases">
        <title>Plant Genome Project.</title>
        <authorList>
            <person name="Zhang R.-G."/>
        </authorList>
    </citation>
    <scope>NUCLEOTIDE SEQUENCE [LARGE SCALE GENOMIC DNA]</scope>
    <source>
        <tissue evidence="1">Leaves</tissue>
    </source>
</reference>
<dbReference type="PANTHER" id="PTHR36780">
    <property type="entry name" value="OS05G0241400 PROTEIN"/>
    <property type="match status" value="1"/>
</dbReference>
<evidence type="ECO:0000313" key="1">
    <source>
        <dbReference type="EMBL" id="KAH7525532.1"/>
    </source>
</evidence>
<name>A0ABQ8GZK8_9ROSI</name>
<evidence type="ECO:0000313" key="2">
    <source>
        <dbReference type="Proteomes" id="UP000827721"/>
    </source>
</evidence>
<dbReference type="EMBL" id="JAFEMO010000153">
    <property type="protein sequence ID" value="KAH7525532.1"/>
    <property type="molecule type" value="Genomic_DNA"/>
</dbReference>
<sequence>MDWSFVHKAWEKWASLSIGSSDEPLKAALLINYDPTGPSRLLSTMYDFFFFFLIIFTELKVDFGACSAEQEGIKADPIELTQFVDFIKQNKLQTGSFIIGSNESCTNSKLQTRFSVHMLEKCFLEYSSLE</sequence>
<protein>
    <recommendedName>
        <fullName evidence="3">Profilin</fullName>
    </recommendedName>
</protein>
<dbReference type="Proteomes" id="UP000827721">
    <property type="component" value="Unassembled WGS sequence"/>
</dbReference>
<proteinExistence type="predicted"/>
<accession>A0ABQ8GZK8</accession>
<keyword evidence="2" id="KW-1185">Reference proteome</keyword>
<gene>
    <name evidence="1" type="ORF">JRO89_XSUnG0080600</name>
</gene>
<evidence type="ECO:0008006" key="3">
    <source>
        <dbReference type="Google" id="ProtNLM"/>
    </source>
</evidence>